<feature type="compositionally biased region" description="Basic and acidic residues" evidence="1">
    <location>
        <begin position="38"/>
        <end position="75"/>
    </location>
</feature>
<keyword evidence="3" id="KW-1185">Reference proteome</keyword>
<protein>
    <submittedName>
        <fullName evidence="2">Uncharacterized protein</fullName>
    </submittedName>
</protein>
<evidence type="ECO:0000313" key="3">
    <source>
        <dbReference type="Proteomes" id="UP000003250"/>
    </source>
</evidence>
<accession>H0HU25</accession>
<organism evidence="2 3">
    <name type="scientific">Mesorhizobium alhagi CCNWXJ12-2</name>
    <dbReference type="NCBI Taxonomy" id="1107882"/>
    <lineage>
        <taxon>Bacteria</taxon>
        <taxon>Pseudomonadati</taxon>
        <taxon>Pseudomonadota</taxon>
        <taxon>Alphaproteobacteria</taxon>
        <taxon>Hyphomicrobiales</taxon>
        <taxon>Phyllobacteriaceae</taxon>
        <taxon>Allomesorhizobium</taxon>
    </lineage>
</organism>
<dbReference type="Proteomes" id="UP000003250">
    <property type="component" value="Unassembled WGS sequence"/>
</dbReference>
<gene>
    <name evidence="2" type="ORF">MAXJ12_18333</name>
</gene>
<reference evidence="2 3" key="1">
    <citation type="journal article" date="2012" name="J. Bacteriol.">
        <title>Draft Genome Sequence of Mesorhizobium alhagi CCNWXJ12-2T, a Novel Salt-Resistant Species Isolated from the Desert of Northwestern China.</title>
        <authorList>
            <person name="Zhou M."/>
            <person name="Chen W."/>
            <person name="Chen H."/>
            <person name="Wei G."/>
        </authorList>
    </citation>
    <scope>NUCLEOTIDE SEQUENCE [LARGE SCALE GENOMIC DNA]</scope>
    <source>
        <strain evidence="2 3">CCNWXJ12-2</strain>
    </source>
</reference>
<proteinExistence type="predicted"/>
<sequence length="75" mass="8784">MAAEMFVSTGFPHHKRSWPMITFEKKGDPSPAVASETEENRFEQIRKLAAERHKKADTDGTRRRDRQTVEDNRLR</sequence>
<dbReference type="OrthoDB" id="8452924at2"/>
<evidence type="ECO:0000313" key="2">
    <source>
        <dbReference type="EMBL" id="EHK55785.1"/>
    </source>
</evidence>
<evidence type="ECO:0000256" key="1">
    <source>
        <dbReference type="SAM" id="MobiDB-lite"/>
    </source>
</evidence>
<dbReference type="PATRIC" id="fig|1107882.3.peg.3586"/>
<name>H0HU25_9HYPH</name>
<dbReference type="AlphaFoldDB" id="H0HU25"/>
<feature type="region of interest" description="Disordered" evidence="1">
    <location>
        <begin position="22"/>
        <end position="75"/>
    </location>
</feature>
<dbReference type="EMBL" id="AHAM01000146">
    <property type="protein sequence ID" value="EHK55785.1"/>
    <property type="molecule type" value="Genomic_DNA"/>
</dbReference>